<keyword evidence="1" id="KW-0812">Transmembrane</keyword>
<name>A0ABP2GJ68_ACIRA</name>
<feature type="transmembrane region" description="Helical" evidence="1">
    <location>
        <begin position="26"/>
        <end position="47"/>
    </location>
</feature>
<dbReference type="Proteomes" id="UP000018419">
    <property type="component" value="Unassembled WGS sequence"/>
</dbReference>
<comment type="caution">
    <text evidence="2">The sequence shown here is derived from an EMBL/GenBank/DDBJ whole genome shotgun (WGS) entry which is preliminary data.</text>
</comment>
<keyword evidence="3" id="KW-1185">Reference proteome</keyword>
<organism evidence="2 3">
    <name type="scientific">Acinetobacter radioresistens SK82</name>
    <dbReference type="NCBI Taxonomy" id="596318"/>
    <lineage>
        <taxon>Bacteria</taxon>
        <taxon>Pseudomonadati</taxon>
        <taxon>Pseudomonadota</taxon>
        <taxon>Gammaproteobacteria</taxon>
        <taxon>Moraxellales</taxon>
        <taxon>Moraxellaceae</taxon>
        <taxon>Acinetobacter</taxon>
    </lineage>
</organism>
<keyword evidence="1" id="KW-1133">Transmembrane helix</keyword>
<dbReference type="RefSeq" id="WP_005019266.1">
    <property type="nucleotide sequence ID" value="NZ_ACVR01000062.1"/>
</dbReference>
<protein>
    <submittedName>
        <fullName evidence="2">Uncharacterized protein</fullName>
    </submittedName>
</protein>
<accession>A0ABP2GJ68</accession>
<dbReference type="EMBL" id="ACVR01000062">
    <property type="protein sequence ID" value="EET81762.1"/>
    <property type="molecule type" value="Genomic_DNA"/>
</dbReference>
<sequence length="49" mass="5601">MKIIPEQTTTRIVEYSGLRIKVDTGALYFFLLGMFISAIIIHQLGIIQF</sequence>
<keyword evidence="1" id="KW-0472">Membrane</keyword>
<reference evidence="2 3" key="1">
    <citation type="submission" date="2009-07" db="EMBL/GenBank/DDBJ databases">
        <authorList>
            <person name="Madupu R."/>
            <person name="Durkin A.S."/>
            <person name="Torralba M."/>
            <person name="Methe B."/>
            <person name="Sutton G.G."/>
            <person name="Strausberg R.L."/>
            <person name="Nelson K.E."/>
        </authorList>
    </citation>
    <scope>NUCLEOTIDE SEQUENCE [LARGE SCALE GENOMIC DNA]</scope>
    <source>
        <strain evidence="2 3">SK82</strain>
    </source>
</reference>
<evidence type="ECO:0000313" key="2">
    <source>
        <dbReference type="EMBL" id="EET81762.1"/>
    </source>
</evidence>
<evidence type="ECO:0000313" key="3">
    <source>
        <dbReference type="Proteomes" id="UP000018419"/>
    </source>
</evidence>
<evidence type="ECO:0000256" key="1">
    <source>
        <dbReference type="SAM" id="Phobius"/>
    </source>
</evidence>
<proteinExistence type="predicted"/>
<gene>
    <name evidence="2" type="ORF">ACIRA0001_0626</name>
</gene>